<dbReference type="Pfam" id="PF20108">
    <property type="entry name" value="DUF6498"/>
    <property type="match status" value="1"/>
</dbReference>
<organism evidence="2 3">
    <name type="scientific">Microlunatus panaciterrae</name>
    <dbReference type="NCBI Taxonomy" id="400768"/>
    <lineage>
        <taxon>Bacteria</taxon>
        <taxon>Bacillati</taxon>
        <taxon>Actinomycetota</taxon>
        <taxon>Actinomycetes</taxon>
        <taxon>Propionibacteriales</taxon>
        <taxon>Propionibacteriaceae</taxon>
        <taxon>Microlunatus</taxon>
    </lineage>
</organism>
<dbReference type="Proteomes" id="UP000704762">
    <property type="component" value="Unassembled WGS sequence"/>
</dbReference>
<comment type="caution">
    <text evidence="2">The sequence shown here is derived from an EMBL/GenBank/DDBJ whole genome shotgun (WGS) entry which is preliminary data.</text>
</comment>
<dbReference type="InterPro" id="IPR045466">
    <property type="entry name" value="DUF6498"/>
</dbReference>
<gene>
    <name evidence="2" type="ORF">JOE57_002216</name>
</gene>
<accession>A0ABS2RJW6</accession>
<feature type="transmembrane region" description="Helical" evidence="1">
    <location>
        <begin position="130"/>
        <end position="153"/>
    </location>
</feature>
<protein>
    <submittedName>
        <fullName evidence="2">Uncharacterized protein</fullName>
    </submittedName>
</protein>
<proteinExistence type="predicted"/>
<dbReference type="RefSeq" id="WP_204917951.1">
    <property type="nucleotide sequence ID" value="NZ_BAAAQP010000001.1"/>
</dbReference>
<feature type="transmembrane region" description="Helical" evidence="1">
    <location>
        <begin position="204"/>
        <end position="223"/>
    </location>
</feature>
<evidence type="ECO:0000313" key="2">
    <source>
        <dbReference type="EMBL" id="MBM7799295.1"/>
    </source>
</evidence>
<sequence>MTPLSERYPTNQLPAYGAGAQDGHPVGNPFLGGAPTSGAPAPPAPEGGADTLWLPIALSVVMNLVSIVGVVVFGWPAGNIFALFWVENVIIGFWSLIKVASARGTGGSGVTNFTVNGVPRQPTSAALAPFFCLHYGIFCLVHGVFTSIVAFRVGVELNFWFFGFPAILIMIRYLVETLTTWFGRGGQRERVSPGAAMMAPYPRIIVLHLAVILAFMVTMGGVAHSERLAQLKEALAPVLARLPEGAQGDGVLIVLILMVIKTIVDVLTTRKALRAGR</sequence>
<evidence type="ECO:0000313" key="3">
    <source>
        <dbReference type="Proteomes" id="UP000704762"/>
    </source>
</evidence>
<keyword evidence="1" id="KW-0812">Transmembrane</keyword>
<name>A0ABS2RJW6_9ACTN</name>
<keyword evidence="1" id="KW-0472">Membrane</keyword>
<dbReference type="EMBL" id="JAFBCF010000001">
    <property type="protein sequence ID" value="MBM7799295.1"/>
    <property type="molecule type" value="Genomic_DNA"/>
</dbReference>
<evidence type="ECO:0000256" key="1">
    <source>
        <dbReference type="SAM" id="Phobius"/>
    </source>
</evidence>
<feature type="transmembrane region" description="Helical" evidence="1">
    <location>
        <begin position="52"/>
        <end position="74"/>
    </location>
</feature>
<feature type="transmembrane region" description="Helical" evidence="1">
    <location>
        <begin position="250"/>
        <end position="268"/>
    </location>
</feature>
<keyword evidence="3" id="KW-1185">Reference proteome</keyword>
<feature type="transmembrane region" description="Helical" evidence="1">
    <location>
        <begin position="80"/>
        <end position="97"/>
    </location>
</feature>
<feature type="transmembrane region" description="Helical" evidence="1">
    <location>
        <begin position="159"/>
        <end position="183"/>
    </location>
</feature>
<reference evidence="2 3" key="1">
    <citation type="submission" date="2021-01" db="EMBL/GenBank/DDBJ databases">
        <title>Sequencing the genomes of 1000 actinobacteria strains.</title>
        <authorList>
            <person name="Klenk H.-P."/>
        </authorList>
    </citation>
    <scope>NUCLEOTIDE SEQUENCE [LARGE SCALE GENOMIC DNA]</scope>
    <source>
        <strain evidence="2 3">DSM 18662</strain>
    </source>
</reference>
<keyword evidence="1" id="KW-1133">Transmembrane helix</keyword>